<sequence length="134" mass="15134">MKKTWIEKFHVSKEPTVKRLEKAFTDMPEQSLMLIATPTLIADYLRQVPIGKVVDIKTLRKDLALEYGADHTCPVTTGIFLRIVAEAAYEALQAGDTVESIAPFWRAIAPDSPAAKKLSFGQEFLLQMRQREEI</sequence>
<keyword evidence="2" id="KW-1185">Reference proteome</keyword>
<evidence type="ECO:0000313" key="1">
    <source>
        <dbReference type="EMBL" id="MCH7410462.1"/>
    </source>
</evidence>
<organism evidence="1 2">
    <name type="scientific">Belliella filtrata</name>
    <dbReference type="NCBI Taxonomy" id="2923435"/>
    <lineage>
        <taxon>Bacteria</taxon>
        <taxon>Pseudomonadati</taxon>
        <taxon>Bacteroidota</taxon>
        <taxon>Cytophagia</taxon>
        <taxon>Cytophagales</taxon>
        <taxon>Cyclobacteriaceae</taxon>
        <taxon>Belliella</taxon>
    </lineage>
</organism>
<protein>
    <submittedName>
        <fullName evidence="1">Uncharacterized protein</fullName>
    </submittedName>
</protein>
<dbReference type="EMBL" id="JAKZGP010000038">
    <property type="protein sequence ID" value="MCH7410462.1"/>
    <property type="molecule type" value="Genomic_DNA"/>
</dbReference>
<proteinExistence type="predicted"/>
<reference evidence="1" key="1">
    <citation type="submission" date="2022-03" db="EMBL/GenBank/DDBJ databases">
        <title>De novo assembled genomes of Belliella spp. (Cyclobacteriaceae) strains.</title>
        <authorList>
            <person name="Szabo A."/>
            <person name="Korponai K."/>
            <person name="Felfoldi T."/>
        </authorList>
    </citation>
    <scope>NUCLEOTIDE SEQUENCE</scope>
    <source>
        <strain evidence="1">DSM 111904</strain>
    </source>
</reference>
<name>A0ABS9V217_9BACT</name>
<evidence type="ECO:0000313" key="2">
    <source>
        <dbReference type="Proteomes" id="UP001165489"/>
    </source>
</evidence>
<dbReference type="Proteomes" id="UP001165489">
    <property type="component" value="Unassembled WGS sequence"/>
</dbReference>
<dbReference type="RefSeq" id="WP_241348827.1">
    <property type="nucleotide sequence ID" value="NZ_JAKZGP010000038.1"/>
</dbReference>
<comment type="caution">
    <text evidence="1">The sequence shown here is derived from an EMBL/GenBank/DDBJ whole genome shotgun (WGS) entry which is preliminary data.</text>
</comment>
<accession>A0ABS9V217</accession>
<gene>
    <name evidence="1" type="ORF">MM239_13730</name>
</gene>